<protein>
    <submittedName>
        <fullName evidence="1">Uncharacterized protein</fullName>
    </submittedName>
</protein>
<organism evidence="1">
    <name type="scientific">Pandoravirus quercus</name>
    <dbReference type="NCBI Taxonomy" id="2107709"/>
    <lineage>
        <taxon>Viruses</taxon>
        <taxon>Pandoravirus</taxon>
    </lineage>
</organism>
<dbReference type="EMBL" id="MG011689">
    <property type="protein sequence ID" value="AVK75125.1"/>
    <property type="molecule type" value="Genomic_DNA"/>
</dbReference>
<dbReference type="KEGG" id="vg:36844266"/>
<evidence type="ECO:0000313" key="1">
    <source>
        <dbReference type="EMBL" id="AVK75125.1"/>
    </source>
</evidence>
<accession>A0A2U7U9R3</accession>
<dbReference type="GeneID" id="36844266"/>
<reference evidence="1" key="1">
    <citation type="journal article" date="2018" name="Nat. Commun.">
        <title>Diversity and evolution of the emerging Pandoraviridae family.</title>
        <authorList>
            <person name="Legendre M."/>
            <person name="Fabre E."/>
            <person name="Poirot O."/>
            <person name="Jeudy S."/>
            <person name="Lartigue A."/>
            <person name="Alempic J.M."/>
            <person name="Beucher L."/>
            <person name="Philippe N."/>
            <person name="Bertaux L."/>
            <person name="Christo-Foroux E."/>
            <person name="Labadie K."/>
            <person name="Coute Y."/>
            <person name="Abergel C."/>
            <person name="Claverie J.M."/>
        </authorList>
    </citation>
    <scope>NUCLEOTIDE SEQUENCE [LARGE SCALE GENOMIC DNA]</scope>
    <source>
        <strain evidence="1">Quercus</strain>
    </source>
</reference>
<proteinExistence type="predicted"/>
<name>A0A2U7U9R3_9VIRU</name>
<gene>
    <name evidence="1" type="ORF">pqer_cds_703</name>
</gene>
<sequence>MKKSSNTSDSTPTTASPRAFVGDTYDWPNFVKYKSGTTLEKADDLAQVHFCIENRATFPARRGWTAAVIKRQCGPVWKDMDEGKLGTTLRKKCDSLCADSTAHPLDVEQCKVKLYTAVGEYKRTWSTSPEEWVPPESDNALALGPWSTRRIADFDLTDDARERVDLNWVCARVHIWSAPYGTQVAIKRYCSATRDERTRRAGMTISIE</sequence>
<dbReference type="Proteomes" id="UP000248852">
    <property type="component" value="Segment"/>
</dbReference>
<dbReference type="RefSeq" id="YP_009483394.1">
    <property type="nucleotide sequence ID" value="NC_037667.1"/>
</dbReference>